<feature type="transmembrane region" description="Helical" evidence="6">
    <location>
        <begin position="93"/>
        <end position="113"/>
    </location>
</feature>
<sequence length="128" mass="12891">MIPALTLLLACQLAGEATVRLAGWPVPGPVLGMALLVAILLGRDRLRPGAAPVSDTPLGAVTRVMLANLSLLFVPAGVGILRNAPALASNGLGLATALVVSTLLTLLVTALVFRALSGRLDGSGEPNP</sequence>
<dbReference type="AlphaFoldDB" id="A0A2T1HLC0"/>
<evidence type="ECO:0000256" key="5">
    <source>
        <dbReference type="ARBA" id="ARBA00023136"/>
    </source>
</evidence>
<dbReference type="Pfam" id="PF03788">
    <property type="entry name" value="LrgA"/>
    <property type="match status" value="1"/>
</dbReference>
<dbReference type="PANTHER" id="PTHR33931">
    <property type="entry name" value="HOLIN-LIKE PROTEIN CIDA-RELATED"/>
    <property type="match status" value="1"/>
</dbReference>
<evidence type="ECO:0000313" key="8">
    <source>
        <dbReference type="Proteomes" id="UP000239772"/>
    </source>
</evidence>
<protein>
    <submittedName>
        <fullName evidence="7">CidA/LrgA family protein</fullName>
    </submittedName>
</protein>
<dbReference type="InterPro" id="IPR005538">
    <property type="entry name" value="LrgA/CidA"/>
</dbReference>
<accession>A0A2T1HLC0</accession>
<dbReference type="GO" id="GO:0005886">
    <property type="term" value="C:plasma membrane"/>
    <property type="evidence" value="ECO:0007669"/>
    <property type="project" value="UniProtKB-SubCell"/>
</dbReference>
<evidence type="ECO:0000313" key="7">
    <source>
        <dbReference type="EMBL" id="PSC02432.1"/>
    </source>
</evidence>
<dbReference type="PANTHER" id="PTHR33931:SF2">
    <property type="entry name" value="HOLIN-LIKE PROTEIN CIDA"/>
    <property type="match status" value="1"/>
</dbReference>
<evidence type="ECO:0000256" key="6">
    <source>
        <dbReference type="SAM" id="Phobius"/>
    </source>
</evidence>
<keyword evidence="3 6" id="KW-0812">Transmembrane</keyword>
<keyword evidence="2" id="KW-1003">Cell membrane</keyword>
<keyword evidence="8" id="KW-1185">Reference proteome</keyword>
<dbReference type="EMBL" id="PVZS01000062">
    <property type="protein sequence ID" value="PSC02432.1"/>
    <property type="molecule type" value="Genomic_DNA"/>
</dbReference>
<dbReference type="Proteomes" id="UP000239772">
    <property type="component" value="Unassembled WGS sequence"/>
</dbReference>
<evidence type="ECO:0000256" key="1">
    <source>
        <dbReference type="ARBA" id="ARBA00004651"/>
    </source>
</evidence>
<organism evidence="7 8">
    <name type="scientific">Alsobacter soli</name>
    <dbReference type="NCBI Taxonomy" id="2109933"/>
    <lineage>
        <taxon>Bacteria</taxon>
        <taxon>Pseudomonadati</taxon>
        <taxon>Pseudomonadota</taxon>
        <taxon>Alphaproteobacteria</taxon>
        <taxon>Hyphomicrobiales</taxon>
        <taxon>Alsobacteraceae</taxon>
        <taxon>Alsobacter</taxon>
    </lineage>
</organism>
<feature type="transmembrane region" description="Helical" evidence="6">
    <location>
        <begin position="64"/>
        <end position="81"/>
    </location>
</feature>
<dbReference type="OrthoDB" id="385012at2"/>
<name>A0A2T1HLC0_9HYPH</name>
<comment type="caution">
    <text evidence="7">The sequence shown here is derived from an EMBL/GenBank/DDBJ whole genome shotgun (WGS) entry which is preliminary data.</text>
</comment>
<dbReference type="RefSeq" id="WP_106340816.1">
    <property type="nucleotide sequence ID" value="NZ_PVZS01000062.1"/>
</dbReference>
<evidence type="ECO:0000256" key="2">
    <source>
        <dbReference type="ARBA" id="ARBA00022475"/>
    </source>
</evidence>
<keyword evidence="4 6" id="KW-1133">Transmembrane helix</keyword>
<proteinExistence type="predicted"/>
<feature type="transmembrane region" description="Helical" evidence="6">
    <location>
        <begin position="26"/>
        <end position="43"/>
    </location>
</feature>
<reference evidence="8" key="1">
    <citation type="submission" date="2018-03" db="EMBL/GenBank/DDBJ databases">
        <authorList>
            <person name="Sun L."/>
            <person name="Liu H."/>
            <person name="Chen W."/>
            <person name="Huang K."/>
            <person name="Liu W."/>
            <person name="Gao X."/>
        </authorList>
    </citation>
    <scope>NUCLEOTIDE SEQUENCE [LARGE SCALE GENOMIC DNA]</scope>
    <source>
        <strain evidence="8">SH9</strain>
    </source>
</reference>
<evidence type="ECO:0000256" key="4">
    <source>
        <dbReference type="ARBA" id="ARBA00022989"/>
    </source>
</evidence>
<gene>
    <name evidence="7" type="ORF">SLNSH_24130</name>
</gene>
<keyword evidence="5 6" id="KW-0472">Membrane</keyword>
<evidence type="ECO:0000256" key="3">
    <source>
        <dbReference type="ARBA" id="ARBA00022692"/>
    </source>
</evidence>
<comment type="subcellular location">
    <subcellularLocation>
        <location evidence="1">Cell membrane</location>
        <topology evidence="1">Multi-pass membrane protein</topology>
    </subcellularLocation>
</comment>